<evidence type="ECO:0000256" key="3">
    <source>
        <dbReference type="ARBA" id="ARBA00022801"/>
    </source>
</evidence>
<dbReference type="InterPro" id="IPR025657">
    <property type="entry name" value="RadC_JAB"/>
</dbReference>
<feature type="domain" description="MPN" evidence="6">
    <location>
        <begin position="105"/>
        <end position="227"/>
    </location>
</feature>
<evidence type="ECO:0000256" key="1">
    <source>
        <dbReference type="ARBA" id="ARBA00022670"/>
    </source>
</evidence>
<evidence type="ECO:0000256" key="2">
    <source>
        <dbReference type="ARBA" id="ARBA00022723"/>
    </source>
</evidence>
<dbReference type="PROSITE" id="PS50249">
    <property type="entry name" value="MPN"/>
    <property type="match status" value="1"/>
</dbReference>
<gene>
    <name evidence="7" type="ORF">A45J_0512</name>
</gene>
<dbReference type="InterPro" id="IPR010994">
    <property type="entry name" value="RuvA_2-like"/>
</dbReference>
<keyword evidence="1" id="KW-0645">Protease</keyword>
<evidence type="ECO:0000256" key="5">
    <source>
        <dbReference type="ARBA" id="ARBA00023049"/>
    </source>
</evidence>
<dbReference type="InterPro" id="IPR037518">
    <property type="entry name" value="MPN"/>
</dbReference>
<accession>A0A5J4L5J4</accession>
<name>A0A5J4L5J4_9ZZZZ</name>
<dbReference type="PANTHER" id="PTHR30471">
    <property type="entry name" value="DNA REPAIR PROTEIN RADC"/>
    <property type="match status" value="1"/>
</dbReference>
<comment type="caution">
    <text evidence="7">The sequence shown here is derived from an EMBL/GenBank/DDBJ whole genome shotgun (WGS) entry which is preliminary data.</text>
</comment>
<dbReference type="SUPFAM" id="SSF102712">
    <property type="entry name" value="JAB1/MPN domain"/>
    <property type="match status" value="1"/>
</dbReference>
<dbReference type="Gene3D" id="3.40.140.10">
    <property type="entry name" value="Cytidine Deaminase, domain 2"/>
    <property type="match status" value="1"/>
</dbReference>
<dbReference type="SUPFAM" id="SSF47781">
    <property type="entry name" value="RuvA domain 2-like"/>
    <property type="match status" value="1"/>
</dbReference>
<keyword evidence="4" id="KW-0862">Zinc</keyword>
<dbReference type="Gene3D" id="1.10.150.20">
    <property type="entry name" value="5' to 3' exonuclease, C-terminal subdomain"/>
    <property type="match status" value="1"/>
</dbReference>
<dbReference type="PROSITE" id="PS01302">
    <property type="entry name" value="UPF0758"/>
    <property type="match status" value="1"/>
</dbReference>
<evidence type="ECO:0000313" key="7">
    <source>
        <dbReference type="EMBL" id="GER92786.1"/>
    </source>
</evidence>
<dbReference type="EMBL" id="BLAB01000001">
    <property type="protein sequence ID" value="GER92786.1"/>
    <property type="molecule type" value="Genomic_DNA"/>
</dbReference>
<sequence length="227" mass="25345">MSEQKIKHWPENERPRERLIKYGAESLSDAQLLAIILRTGSEGKGVLDLSISLIDVFKNLRNIDAASISELSSMKGLGIAKIAQIKAAFELGKRLMRESSDGKPVFYSSHAIYSYFAPRFKNLKKEFFISVLLDVKNRLIRECKISEGTLTNSIIHPREAFREAIKESAASIIFIHNHPSGDPTPSRDDIAITERLKNTGDIIGINVLDHVIIGDGKYISLKEKGVL</sequence>
<keyword evidence="5" id="KW-0482">Metalloprotease</keyword>
<reference evidence="7" key="1">
    <citation type="submission" date="2019-10" db="EMBL/GenBank/DDBJ databases">
        <title>Metagenomic sequencing of thiosulfate-disproportionating enrichment culture.</title>
        <authorList>
            <person name="Umezawa K."/>
            <person name="Kojima H."/>
            <person name="Fukui M."/>
        </authorList>
    </citation>
    <scope>NUCLEOTIDE SEQUENCE</scope>
    <source>
        <strain evidence="7">45J</strain>
    </source>
</reference>
<dbReference type="CDD" id="cd08071">
    <property type="entry name" value="MPN_DUF2466"/>
    <property type="match status" value="1"/>
</dbReference>
<dbReference type="PANTHER" id="PTHR30471:SF3">
    <property type="entry name" value="UPF0758 PROTEIN YEES-RELATED"/>
    <property type="match status" value="1"/>
</dbReference>
<dbReference type="GO" id="GO:0008237">
    <property type="term" value="F:metallopeptidase activity"/>
    <property type="evidence" value="ECO:0007669"/>
    <property type="project" value="UniProtKB-KW"/>
</dbReference>
<keyword evidence="2" id="KW-0479">Metal-binding</keyword>
<dbReference type="GO" id="GO:0046872">
    <property type="term" value="F:metal ion binding"/>
    <property type="evidence" value="ECO:0007669"/>
    <property type="project" value="UniProtKB-KW"/>
</dbReference>
<dbReference type="InterPro" id="IPR046778">
    <property type="entry name" value="UPF0758_N"/>
</dbReference>
<organism evidence="7">
    <name type="scientific">hot springs metagenome</name>
    <dbReference type="NCBI Taxonomy" id="433727"/>
    <lineage>
        <taxon>unclassified sequences</taxon>
        <taxon>metagenomes</taxon>
        <taxon>ecological metagenomes</taxon>
    </lineage>
</organism>
<protein>
    <recommendedName>
        <fullName evidence="6">MPN domain-containing protein</fullName>
    </recommendedName>
</protein>
<dbReference type="Pfam" id="PF20582">
    <property type="entry name" value="UPF0758_N"/>
    <property type="match status" value="1"/>
</dbReference>
<dbReference type="Pfam" id="PF04002">
    <property type="entry name" value="RadC"/>
    <property type="match status" value="1"/>
</dbReference>
<dbReference type="NCBIfam" id="TIGR00608">
    <property type="entry name" value="radc"/>
    <property type="match status" value="1"/>
</dbReference>
<dbReference type="InterPro" id="IPR001405">
    <property type="entry name" value="UPF0758"/>
</dbReference>
<evidence type="ECO:0000256" key="4">
    <source>
        <dbReference type="ARBA" id="ARBA00022833"/>
    </source>
</evidence>
<dbReference type="NCBIfam" id="NF000642">
    <property type="entry name" value="PRK00024.1"/>
    <property type="match status" value="1"/>
</dbReference>
<evidence type="ECO:0000259" key="6">
    <source>
        <dbReference type="PROSITE" id="PS50249"/>
    </source>
</evidence>
<proteinExistence type="predicted"/>
<dbReference type="AlphaFoldDB" id="A0A5J4L5J4"/>
<dbReference type="GO" id="GO:0006508">
    <property type="term" value="P:proteolysis"/>
    <property type="evidence" value="ECO:0007669"/>
    <property type="project" value="UniProtKB-KW"/>
</dbReference>
<dbReference type="InterPro" id="IPR020891">
    <property type="entry name" value="UPF0758_CS"/>
</dbReference>
<keyword evidence="3" id="KW-0378">Hydrolase</keyword>